<feature type="transmembrane region" description="Helical" evidence="1">
    <location>
        <begin position="137"/>
        <end position="156"/>
    </location>
</feature>
<dbReference type="GO" id="GO:0016020">
    <property type="term" value="C:membrane"/>
    <property type="evidence" value="ECO:0007669"/>
    <property type="project" value="InterPro"/>
</dbReference>
<feature type="transmembrane region" description="Helical" evidence="1">
    <location>
        <begin position="168"/>
        <end position="188"/>
    </location>
</feature>
<evidence type="ECO:0000259" key="2">
    <source>
        <dbReference type="Pfam" id="PF00892"/>
    </source>
</evidence>
<accession>A0A344J9B6</accession>
<feature type="transmembrane region" description="Helical" evidence="1">
    <location>
        <begin position="250"/>
        <end position="268"/>
    </location>
</feature>
<dbReference type="InterPro" id="IPR000620">
    <property type="entry name" value="EamA_dom"/>
</dbReference>
<evidence type="ECO:0000313" key="4">
    <source>
        <dbReference type="Proteomes" id="UP000251842"/>
    </source>
</evidence>
<name>A0A344J9B6_9GAMM</name>
<feature type="transmembrane region" description="Helical" evidence="1">
    <location>
        <begin position="225"/>
        <end position="244"/>
    </location>
</feature>
<evidence type="ECO:0000313" key="3">
    <source>
        <dbReference type="EMBL" id="AXA85626.1"/>
    </source>
</evidence>
<dbReference type="SUPFAM" id="SSF103481">
    <property type="entry name" value="Multidrug resistance efflux transporter EmrE"/>
    <property type="match status" value="2"/>
</dbReference>
<dbReference type="EMBL" id="CP029556">
    <property type="protein sequence ID" value="AXA85626.1"/>
    <property type="molecule type" value="Genomic_DNA"/>
</dbReference>
<feature type="transmembrane region" description="Helical" evidence="1">
    <location>
        <begin position="29"/>
        <end position="49"/>
    </location>
</feature>
<proteinExistence type="predicted"/>
<keyword evidence="1" id="KW-0472">Membrane</keyword>
<feature type="transmembrane region" description="Helical" evidence="1">
    <location>
        <begin position="61"/>
        <end position="79"/>
    </location>
</feature>
<sequence>MLIAVAAFAGMDASLKLLAAHYPPLQVGALRGFASLPFVLAWALATGGWASLRPVRIGLHVLRGVLGIAMMVGFVYGIARLPLSTAYAITFIAPLLVTLLAVPFLGEHVGPRRLAAVVVGLLGVLVILRPGGGVLSAAGLAVVGAAVCYAIGAITVRMLTRTDSTQAMVVWMLGLLGAGAGLLAWPGWVPLRASDLGIVVLVGGFGALAQVLLTEAFRLGQASRIAPLEYTALLWSLGIDLALWGVLPDAMSWLGAAIIVGSGLYLLWRERDPALGHDVAVPP</sequence>
<feature type="transmembrane region" description="Helical" evidence="1">
    <location>
        <begin position="194"/>
        <end position="213"/>
    </location>
</feature>
<dbReference type="PANTHER" id="PTHR22911">
    <property type="entry name" value="ACYL-MALONYL CONDENSING ENZYME-RELATED"/>
    <property type="match status" value="1"/>
</dbReference>
<keyword evidence="1" id="KW-1133">Transmembrane helix</keyword>
<dbReference type="AlphaFoldDB" id="A0A344J9B6"/>
<feature type="transmembrane region" description="Helical" evidence="1">
    <location>
        <begin position="85"/>
        <end position="106"/>
    </location>
</feature>
<keyword evidence="4" id="KW-1185">Reference proteome</keyword>
<evidence type="ECO:0000256" key="1">
    <source>
        <dbReference type="SAM" id="Phobius"/>
    </source>
</evidence>
<organism evidence="3 4">
    <name type="scientific">Solilutibacter oculi</name>
    <dbReference type="NCBI Taxonomy" id="2698682"/>
    <lineage>
        <taxon>Bacteria</taxon>
        <taxon>Pseudomonadati</taxon>
        <taxon>Pseudomonadota</taxon>
        <taxon>Gammaproteobacteria</taxon>
        <taxon>Lysobacterales</taxon>
        <taxon>Lysobacteraceae</taxon>
        <taxon>Solilutibacter</taxon>
    </lineage>
</organism>
<protein>
    <submittedName>
        <fullName evidence="3">EamA family transporter</fullName>
    </submittedName>
</protein>
<keyword evidence="1" id="KW-0812">Transmembrane</keyword>
<dbReference type="KEGG" id="lue:DCD74_11450"/>
<dbReference type="Proteomes" id="UP000251842">
    <property type="component" value="Chromosome"/>
</dbReference>
<gene>
    <name evidence="3" type="ORF">DCD74_11450</name>
</gene>
<dbReference type="PANTHER" id="PTHR22911:SF103">
    <property type="entry name" value="BLR2811 PROTEIN"/>
    <property type="match status" value="1"/>
</dbReference>
<dbReference type="Pfam" id="PF00892">
    <property type="entry name" value="EamA"/>
    <property type="match status" value="2"/>
</dbReference>
<feature type="domain" description="EamA" evidence="2">
    <location>
        <begin position="140"/>
        <end position="262"/>
    </location>
</feature>
<reference evidence="4" key="1">
    <citation type="submission" date="2018-05" db="EMBL/GenBank/DDBJ databases">
        <title>Luteimonas pekinense sp. nov., isolated from human Meibomian gland secretions, Beijing, China.</title>
        <authorList>
            <person name="Wen T."/>
            <person name="Bai H."/>
            <person name="Lv H."/>
        </authorList>
    </citation>
    <scope>NUCLEOTIDE SEQUENCE [LARGE SCALE GENOMIC DNA]</scope>
    <source>
        <strain evidence="4">83-4</strain>
    </source>
</reference>
<feature type="transmembrane region" description="Helical" evidence="1">
    <location>
        <begin position="113"/>
        <end position="131"/>
    </location>
</feature>
<dbReference type="InterPro" id="IPR037185">
    <property type="entry name" value="EmrE-like"/>
</dbReference>
<dbReference type="OrthoDB" id="148351at2"/>
<feature type="domain" description="EamA" evidence="2">
    <location>
        <begin position="1"/>
        <end position="128"/>
    </location>
</feature>
<dbReference type="Gene3D" id="1.10.3730.20">
    <property type="match status" value="1"/>
</dbReference>